<gene>
    <name evidence="2" type="ORF">EGV54_04920</name>
</gene>
<dbReference type="Pfam" id="PF03796">
    <property type="entry name" value="DnaB_C"/>
    <property type="match status" value="1"/>
</dbReference>
<dbReference type="Proteomes" id="UP000600220">
    <property type="component" value="Unassembled WGS sequence"/>
</dbReference>
<organism evidence="2 3">
    <name type="scientific">Staphylococcus pseudintermedius</name>
    <dbReference type="NCBI Taxonomy" id="283734"/>
    <lineage>
        <taxon>Bacteria</taxon>
        <taxon>Bacillati</taxon>
        <taxon>Bacillota</taxon>
        <taxon>Bacilli</taxon>
        <taxon>Bacillales</taxon>
        <taxon>Staphylococcaceae</taxon>
        <taxon>Staphylococcus</taxon>
        <taxon>Staphylococcus intermedius group</taxon>
    </lineage>
</organism>
<dbReference type="SUPFAM" id="SSF52540">
    <property type="entry name" value="P-loop containing nucleoside triphosphate hydrolases"/>
    <property type="match status" value="1"/>
</dbReference>
<evidence type="ECO:0000313" key="3">
    <source>
        <dbReference type="Proteomes" id="UP000600220"/>
    </source>
</evidence>
<evidence type="ECO:0000259" key="1">
    <source>
        <dbReference type="Pfam" id="PF03796"/>
    </source>
</evidence>
<proteinExistence type="predicted"/>
<name>A0A8H9BZA4_STAPS</name>
<reference evidence="2 3" key="1">
    <citation type="submission" date="2018-11" db="EMBL/GenBank/DDBJ databases">
        <authorList>
            <consortium name="Veterinary Laboratory Investigation and Response Network"/>
        </authorList>
    </citation>
    <scope>NUCLEOTIDE SEQUENCE [LARGE SCALE GENOMIC DNA]</scope>
    <source>
        <strain evidence="2 3">SPSE-18-VL-LA-PA-Ryan-0021</strain>
    </source>
</reference>
<sequence>MDLFPNSNMCSALACLMKKPTLIEESKIKLDKNDFMARGESKFYYIIYSAIANLFMDGMREEITPAAVDEFLSHYDEPYKIFTQNDGVEFLYNIISTLGSPDSYHRHATRIRKFTILREAVSLGFGLEDVYESSDDDEENTVLQNRFEHLSVDDIIEHYEKIVNEFASKFKIGYETEGGVAGENGLQLFNSFKEEPQYGVSTCGKLQNKIFRGQLLGASMLRSASTNTFKSRTSLGEATDLAITKWYNWKTGKWESKGLSEKVLYITTEMEQEELEPTIWAYISGVPEERIKDYNLSTEEVRVIEESIQELNECSSFYIEYIPQFEPTTINAIIKKYVTQYNVEYVFFDYIHLNFQVMMEMASKTRGMTTREDMILGIFAAGLAEIAKEHNIHLSTSTQVNGEAIHSKKLDQNVLRGAKNMADKFTKGIVMTRPTSEDDKIIEAVMANLKGVNKKPNMIWHIYKNRHSKYKGKLYLYVDFDTMRMEDLFMTNDRDELMEVTPLELLVQEEEKEEETLPF</sequence>
<dbReference type="SUPFAM" id="SSF48024">
    <property type="entry name" value="N-terminal domain of DnaB helicase"/>
    <property type="match status" value="1"/>
</dbReference>
<comment type="caution">
    <text evidence="2">The sequence shown here is derived from an EMBL/GenBank/DDBJ whole genome shotgun (WGS) entry which is preliminary data.</text>
</comment>
<dbReference type="Gene3D" id="3.40.50.300">
    <property type="entry name" value="P-loop containing nucleotide triphosphate hydrolases"/>
    <property type="match status" value="1"/>
</dbReference>
<dbReference type="GO" id="GO:0005829">
    <property type="term" value="C:cytosol"/>
    <property type="evidence" value="ECO:0007669"/>
    <property type="project" value="TreeGrafter"/>
</dbReference>
<feature type="domain" description="SF4 helicase" evidence="1">
    <location>
        <begin position="260"/>
        <end position="402"/>
    </location>
</feature>
<dbReference type="InterPro" id="IPR027417">
    <property type="entry name" value="P-loop_NTPase"/>
</dbReference>
<dbReference type="Gene3D" id="1.10.860.10">
    <property type="entry name" value="DNAb Helicase, Chain A"/>
    <property type="match status" value="1"/>
</dbReference>
<keyword evidence="3" id="KW-1185">Reference proteome</keyword>
<keyword evidence="2" id="KW-0067">ATP-binding</keyword>
<dbReference type="InterPro" id="IPR016136">
    <property type="entry name" value="DNA_helicase_N/primase_C"/>
</dbReference>
<dbReference type="RefSeq" id="WP_140241677.1">
    <property type="nucleotide sequence ID" value="NZ_JASSUS010000003.1"/>
</dbReference>
<dbReference type="PANTHER" id="PTHR30153:SF2">
    <property type="entry name" value="REPLICATIVE DNA HELICASE"/>
    <property type="match status" value="1"/>
</dbReference>
<evidence type="ECO:0000313" key="2">
    <source>
        <dbReference type="EMBL" id="EGQ4384434.1"/>
    </source>
</evidence>
<keyword evidence="2" id="KW-0547">Nucleotide-binding</keyword>
<protein>
    <submittedName>
        <fullName evidence="2">Helicase DnaB</fullName>
    </submittedName>
</protein>
<dbReference type="GO" id="GO:0005524">
    <property type="term" value="F:ATP binding"/>
    <property type="evidence" value="ECO:0007669"/>
    <property type="project" value="InterPro"/>
</dbReference>
<dbReference type="GO" id="GO:0006260">
    <property type="term" value="P:DNA replication"/>
    <property type="evidence" value="ECO:0007669"/>
    <property type="project" value="InterPro"/>
</dbReference>
<dbReference type="AlphaFoldDB" id="A0A8H9BZA4"/>
<dbReference type="EMBL" id="AAXKXX010000004">
    <property type="protein sequence ID" value="EGQ4384434.1"/>
    <property type="molecule type" value="Genomic_DNA"/>
</dbReference>
<dbReference type="PANTHER" id="PTHR30153">
    <property type="entry name" value="REPLICATIVE DNA HELICASE DNAB"/>
    <property type="match status" value="1"/>
</dbReference>
<keyword evidence="2" id="KW-0378">Hydrolase</keyword>
<accession>A0A8H9BZA4</accession>
<dbReference type="InterPro" id="IPR036185">
    <property type="entry name" value="DNA_heli_DnaB-like_N_sf"/>
</dbReference>
<keyword evidence="2" id="KW-0347">Helicase</keyword>
<dbReference type="InterPro" id="IPR007694">
    <property type="entry name" value="DNA_helicase_DnaB-like_C"/>
</dbReference>
<dbReference type="GO" id="GO:0003678">
    <property type="term" value="F:DNA helicase activity"/>
    <property type="evidence" value="ECO:0007669"/>
    <property type="project" value="InterPro"/>
</dbReference>